<dbReference type="Proteomes" id="UP000784294">
    <property type="component" value="Unassembled WGS sequence"/>
</dbReference>
<reference evidence="1" key="1">
    <citation type="submission" date="2018-11" db="EMBL/GenBank/DDBJ databases">
        <authorList>
            <consortium name="Pathogen Informatics"/>
        </authorList>
    </citation>
    <scope>NUCLEOTIDE SEQUENCE</scope>
</reference>
<name>A0A3S5A8K0_9PLAT</name>
<accession>A0A3S5A8K0</accession>
<keyword evidence="2" id="KW-1185">Reference proteome</keyword>
<feature type="non-terminal residue" evidence="1">
    <location>
        <position position="232"/>
    </location>
</feature>
<evidence type="ECO:0000313" key="1">
    <source>
        <dbReference type="EMBL" id="VEL30483.1"/>
    </source>
</evidence>
<comment type="caution">
    <text evidence="1">The sequence shown here is derived from an EMBL/GenBank/DDBJ whole genome shotgun (WGS) entry which is preliminary data.</text>
</comment>
<gene>
    <name evidence="1" type="ORF">PXEA_LOCUS23923</name>
</gene>
<proteinExistence type="predicted"/>
<sequence>MDSDFNYRQPGFFYYPSLGLINLNNFKDSLSTGSCIQPPSFAHSMPPNSAELKPTSSQLLSRSTLRPSMSCLPSEGRPKYRALSTSMAKPMSISSEILNSLYSSSPFSSLATIPEAVPFWADESNITSMDASPLISFPNTRFIKNPSLLPISESSQNTFFSDGLTTCLLCATAPVTVVTSTLPEVCPAAAIPNSLNPQLDMSLFTTSCSSVSSPSSTVGLIQAPFSRSSPYT</sequence>
<dbReference type="AlphaFoldDB" id="A0A3S5A8K0"/>
<protein>
    <submittedName>
        <fullName evidence="1">Uncharacterized protein</fullName>
    </submittedName>
</protein>
<organism evidence="1 2">
    <name type="scientific">Protopolystoma xenopodis</name>
    <dbReference type="NCBI Taxonomy" id="117903"/>
    <lineage>
        <taxon>Eukaryota</taxon>
        <taxon>Metazoa</taxon>
        <taxon>Spiralia</taxon>
        <taxon>Lophotrochozoa</taxon>
        <taxon>Platyhelminthes</taxon>
        <taxon>Monogenea</taxon>
        <taxon>Polyopisthocotylea</taxon>
        <taxon>Polystomatidea</taxon>
        <taxon>Polystomatidae</taxon>
        <taxon>Protopolystoma</taxon>
    </lineage>
</organism>
<evidence type="ECO:0000313" key="2">
    <source>
        <dbReference type="Proteomes" id="UP000784294"/>
    </source>
</evidence>
<dbReference type="EMBL" id="CAAALY010112691">
    <property type="protein sequence ID" value="VEL30483.1"/>
    <property type="molecule type" value="Genomic_DNA"/>
</dbReference>